<dbReference type="SUPFAM" id="SSF55326">
    <property type="entry name" value="PurM N-terminal domain-like"/>
    <property type="match status" value="1"/>
</dbReference>
<evidence type="ECO:0000256" key="13">
    <source>
        <dbReference type="ARBA" id="ARBA00033093"/>
    </source>
</evidence>
<evidence type="ECO:0000256" key="2">
    <source>
        <dbReference type="ARBA" id="ARBA00004686"/>
    </source>
</evidence>
<dbReference type="CDD" id="cd02196">
    <property type="entry name" value="PurM"/>
    <property type="match status" value="1"/>
</dbReference>
<name>A0AAF0D272_ODILC</name>
<dbReference type="Proteomes" id="UP000186851">
    <property type="component" value="Chromosome"/>
</dbReference>
<comment type="subcellular location">
    <subcellularLocation>
        <location evidence="1 15">Cytoplasm</location>
    </subcellularLocation>
</comment>
<dbReference type="GO" id="GO:0005829">
    <property type="term" value="C:cytosol"/>
    <property type="evidence" value="ECO:0007669"/>
    <property type="project" value="TreeGrafter"/>
</dbReference>
<dbReference type="GO" id="GO:0006189">
    <property type="term" value="P:'de novo' IMP biosynthetic process"/>
    <property type="evidence" value="ECO:0007669"/>
    <property type="project" value="UniProtKB-UniRule"/>
</dbReference>
<comment type="catalytic activity">
    <reaction evidence="14 15">
        <text>2-formamido-N(1)-(5-O-phospho-beta-D-ribosyl)acetamidine + ATP = 5-amino-1-(5-phospho-beta-D-ribosyl)imidazole + ADP + phosphate + H(+)</text>
        <dbReference type="Rhea" id="RHEA:23032"/>
        <dbReference type="ChEBI" id="CHEBI:15378"/>
        <dbReference type="ChEBI" id="CHEBI:30616"/>
        <dbReference type="ChEBI" id="CHEBI:43474"/>
        <dbReference type="ChEBI" id="CHEBI:137981"/>
        <dbReference type="ChEBI" id="CHEBI:147287"/>
        <dbReference type="ChEBI" id="CHEBI:456216"/>
        <dbReference type="EC" id="6.3.3.1"/>
    </reaction>
</comment>
<keyword evidence="9 15" id="KW-0658">Purine biosynthesis</keyword>
<gene>
    <name evidence="15 18" type="primary">purM</name>
    <name evidence="18" type="ORF">OdinLCB4_007580</name>
</gene>
<dbReference type="InterPro" id="IPR036676">
    <property type="entry name" value="PurM-like_C_sf"/>
</dbReference>
<evidence type="ECO:0000256" key="5">
    <source>
        <dbReference type="ARBA" id="ARBA00020367"/>
    </source>
</evidence>
<dbReference type="InterPro" id="IPR036921">
    <property type="entry name" value="PurM-like_N_sf"/>
</dbReference>
<evidence type="ECO:0000256" key="7">
    <source>
        <dbReference type="ARBA" id="ARBA00022598"/>
    </source>
</evidence>
<evidence type="ECO:0000256" key="6">
    <source>
        <dbReference type="ARBA" id="ARBA00022490"/>
    </source>
</evidence>
<dbReference type="GO" id="GO:0004637">
    <property type="term" value="F:phosphoribosylamine-glycine ligase activity"/>
    <property type="evidence" value="ECO:0007669"/>
    <property type="project" value="TreeGrafter"/>
</dbReference>
<dbReference type="InterPro" id="IPR010918">
    <property type="entry name" value="PurM-like_C_dom"/>
</dbReference>
<dbReference type="InterPro" id="IPR016188">
    <property type="entry name" value="PurM-like_N"/>
</dbReference>
<dbReference type="KEGG" id="oyw:OdinLCB4_007580"/>
<keyword evidence="8 15" id="KW-0547">Nucleotide-binding</keyword>
<comment type="pathway">
    <text evidence="2 15">Purine metabolism; IMP biosynthesis via de novo pathway; 5-amino-1-(5-phospho-D-ribosyl)imidazole from N(2)-formyl-N(1)-(5-phospho-D-ribosyl)glycinamide: step 2/2.</text>
</comment>
<dbReference type="GO" id="GO:0046084">
    <property type="term" value="P:adenine biosynthetic process"/>
    <property type="evidence" value="ECO:0007669"/>
    <property type="project" value="TreeGrafter"/>
</dbReference>
<dbReference type="EMBL" id="CP091871">
    <property type="protein sequence ID" value="WEU40319.1"/>
    <property type="molecule type" value="Genomic_DNA"/>
</dbReference>
<evidence type="ECO:0000256" key="11">
    <source>
        <dbReference type="ARBA" id="ARBA00031908"/>
    </source>
</evidence>
<dbReference type="PANTHER" id="PTHR10520:SF12">
    <property type="entry name" value="TRIFUNCTIONAL PURINE BIOSYNTHETIC PROTEIN ADENOSINE-3"/>
    <property type="match status" value="1"/>
</dbReference>
<dbReference type="Pfam" id="PF00586">
    <property type="entry name" value="AIRS"/>
    <property type="match status" value="1"/>
</dbReference>
<evidence type="ECO:0000259" key="16">
    <source>
        <dbReference type="Pfam" id="PF00586"/>
    </source>
</evidence>
<keyword evidence="10 15" id="KW-0067">ATP-binding</keyword>
<dbReference type="HAMAP" id="MF_00741">
    <property type="entry name" value="AIRS"/>
    <property type="match status" value="1"/>
</dbReference>
<proteinExistence type="inferred from homology"/>
<dbReference type="NCBIfam" id="TIGR00878">
    <property type="entry name" value="purM"/>
    <property type="match status" value="1"/>
</dbReference>
<dbReference type="GO" id="GO:0004641">
    <property type="term" value="F:phosphoribosylformylglycinamidine cyclo-ligase activity"/>
    <property type="evidence" value="ECO:0007669"/>
    <property type="project" value="UniProtKB-UniRule"/>
</dbReference>
<dbReference type="SUPFAM" id="SSF56042">
    <property type="entry name" value="PurM C-terminal domain-like"/>
    <property type="match status" value="1"/>
</dbReference>
<dbReference type="PANTHER" id="PTHR10520">
    <property type="entry name" value="TRIFUNCTIONAL PURINE BIOSYNTHETIC PROTEIN ADENOSINE-3-RELATED"/>
    <property type="match status" value="1"/>
</dbReference>
<dbReference type="Gene3D" id="3.30.1330.10">
    <property type="entry name" value="PurM-like, N-terminal domain"/>
    <property type="match status" value="1"/>
</dbReference>
<dbReference type="GO" id="GO:0005524">
    <property type="term" value="F:ATP binding"/>
    <property type="evidence" value="ECO:0007669"/>
    <property type="project" value="UniProtKB-KW"/>
</dbReference>
<dbReference type="Pfam" id="PF02769">
    <property type="entry name" value="AIRS_C"/>
    <property type="match status" value="1"/>
</dbReference>
<reference evidence="18" key="2">
    <citation type="journal article" date="2022" name="Nat. Microbiol.">
        <title>A closed Candidatus Odinarchaeum chromosome exposes Asgard archaeal viruses.</title>
        <authorList>
            <person name="Tamarit D."/>
            <person name="Caceres E.F."/>
            <person name="Krupovic M."/>
            <person name="Nijland R."/>
            <person name="Eme L."/>
            <person name="Robinson N.P."/>
            <person name="Ettema T.J.G."/>
        </authorList>
    </citation>
    <scope>NUCLEOTIDE SEQUENCE</scope>
    <source>
        <strain evidence="18">LCB_4</strain>
    </source>
</reference>
<evidence type="ECO:0000256" key="4">
    <source>
        <dbReference type="ARBA" id="ARBA00013047"/>
    </source>
</evidence>
<keyword evidence="6 15" id="KW-0963">Cytoplasm</keyword>
<dbReference type="InterPro" id="IPR004733">
    <property type="entry name" value="PurM_cligase"/>
</dbReference>
<evidence type="ECO:0000256" key="9">
    <source>
        <dbReference type="ARBA" id="ARBA00022755"/>
    </source>
</evidence>
<evidence type="ECO:0000256" key="15">
    <source>
        <dbReference type="HAMAP-Rule" id="MF_00741"/>
    </source>
</evidence>
<comment type="similarity">
    <text evidence="3 15">Belongs to the AIR synthase family.</text>
</comment>
<evidence type="ECO:0000256" key="3">
    <source>
        <dbReference type="ARBA" id="ARBA00010280"/>
    </source>
</evidence>
<evidence type="ECO:0000313" key="18">
    <source>
        <dbReference type="EMBL" id="WEU40319.1"/>
    </source>
</evidence>
<dbReference type="Gene3D" id="3.90.650.10">
    <property type="entry name" value="PurM-like C-terminal domain"/>
    <property type="match status" value="1"/>
</dbReference>
<evidence type="ECO:0000313" key="19">
    <source>
        <dbReference type="Proteomes" id="UP000186851"/>
    </source>
</evidence>
<evidence type="ECO:0000256" key="8">
    <source>
        <dbReference type="ARBA" id="ARBA00022741"/>
    </source>
</evidence>
<evidence type="ECO:0000256" key="1">
    <source>
        <dbReference type="ARBA" id="ARBA00004496"/>
    </source>
</evidence>
<organism evidence="18 19">
    <name type="scientific">Odinarchaeota yellowstonii (strain LCB_4)</name>
    <dbReference type="NCBI Taxonomy" id="1841599"/>
    <lineage>
        <taxon>Archaea</taxon>
        <taxon>Promethearchaeati</taxon>
        <taxon>Candidatus Odinarchaeota</taxon>
        <taxon>Candidatus Odinarchaeia</taxon>
        <taxon>Candidatus Odinarchaeales</taxon>
        <taxon>Candidatus Odinarchaeaceae</taxon>
        <taxon>Candidatus Odinarchaeum</taxon>
    </lineage>
</organism>
<feature type="domain" description="PurM-like N-terminal" evidence="16">
    <location>
        <begin position="48"/>
        <end position="149"/>
    </location>
</feature>
<dbReference type="AlphaFoldDB" id="A0AAF0D272"/>
<evidence type="ECO:0000256" key="14">
    <source>
        <dbReference type="ARBA" id="ARBA00049057"/>
    </source>
</evidence>
<evidence type="ECO:0000259" key="17">
    <source>
        <dbReference type="Pfam" id="PF02769"/>
    </source>
</evidence>
<sequence>MSSKMTYEKAGVDILKAKEAHERIGRLIASTFNLRKGRFGELLNEFGHYAALLDISPTTAIALHADGVGTKVLIAQMLDKYDTIGIDCVAMNVNDLICCGAEPVALIDYIALETSNPLLAEDLVRGLVKGAKSAGAAIVGGETAIMPDVIKGVKPGMGFDLSALSLGVVEKKNIILGDGIKPGDVVIGLPSSGPHSNGYTLIRRILEANKISLDSKPLKNSKTLGEILLTPTRIYVREVLKLVENRLVSGLAHITGGAFTKLMRLTKGRLGFQLSMPEPPEIFQLLQKWGNVDASEMYKTFNMGVGFCVITRPENENAVIQLCKRPGLKPVFLGYVSERRKVTLKTYTGEEISY</sequence>
<evidence type="ECO:0000256" key="10">
    <source>
        <dbReference type="ARBA" id="ARBA00022840"/>
    </source>
</evidence>
<keyword evidence="7 15" id="KW-0436">Ligase</keyword>
<dbReference type="FunFam" id="3.90.650.10:FF:000011">
    <property type="entry name" value="Phosphoribosylformylglycinamidine cyclo-ligase"/>
    <property type="match status" value="1"/>
</dbReference>
<evidence type="ECO:0000256" key="12">
    <source>
        <dbReference type="ARBA" id="ARBA00032931"/>
    </source>
</evidence>
<reference evidence="18" key="1">
    <citation type="journal article" date="2017" name="Nature">
        <title>Asgard archaea illuminate the origin of eukaryotic cellular complexity.</title>
        <authorList>
            <person name="Zaremba-Niedzwiedzka K."/>
            <person name="Caceres E.F."/>
            <person name="Saw J.H."/>
            <person name="Backstrom D."/>
            <person name="Juzokaite L."/>
            <person name="Vancaester E."/>
            <person name="Seitz K.W."/>
            <person name="Anantharaman K."/>
            <person name="Starnawski P."/>
            <person name="Kjeldsen K.U."/>
            <person name="Scott M.B."/>
            <person name="Nunoura T."/>
            <person name="Banfield J.F."/>
            <person name="Schramm A."/>
            <person name="Baker B.J."/>
            <person name="Spang A."/>
            <person name="Ettema T.J.G."/>
        </authorList>
    </citation>
    <scope>NUCLEOTIDE SEQUENCE</scope>
    <source>
        <strain evidence="18">LCB_4</strain>
    </source>
</reference>
<protein>
    <recommendedName>
        <fullName evidence="5 15">Phosphoribosylformylglycinamidine cyclo-ligase</fullName>
        <ecNumber evidence="4 15">6.3.3.1</ecNumber>
    </recommendedName>
    <alternativeName>
        <fullName evidence="12 15">AIR synthase</fullName>
    </alternativeName>
    <alternativeName>
        <fullName evidence="13 15">AIRS</fullName>
    </alternativeName>
    <alternativeName>
        <fullName evidence="11 15">Phosphoribosyl-aminoimidazole synthetase</fullName>
    </alternativeName>
</protein>
<dbReference type="EC" id="6.3.3.1" evidence="4 15"/>
<accession>A0AAF0D272</accession>
<feature type="domain" description="PurM-like C-terminal" evidence="17">
    <location>
        <begin position="181"/>
        <end position="344"/>
    </location>
</feature>
<dbReference type="FunFam" id="3.30.1330.10:FF:000020">
    <property type="entry name" value="Phosphoribosylformylglycinamidine cyclo-ligase"/>
    <property type="match status" value="1"/>
</dbReference>